<sequence length="59" mass="6760">LRCTQCFNTPLLCSSCCLNQHRQNPFHQIQSWDDGFFKDCSLDELGIVLYLGHAGERCP</sequence>
<organism evidence="1 2">
    <name type="scientific">Pleurotus ostreatus (strain PC15)</name>
    <name type="common">Oyster mushroom</name>
    <dbReference type="NCBI Taxonomy" id="1137138"/>
    <lineage>
        <taxon>Eukaryota</taxon>
        <taxon>Fungi</taxon>
        <taxon>Dikarya</taxon>
        <taxon>Basidiomycota</taxon>
        <taxon>Agaricomycotina</taxon>
        <taxon>Agaricomycetes</taxon>
        <taxon>Agaricomycetidae</taxon>
        <taxon>Agaricales</taxon>
        <taxon>Pleurotineae</taxon>
        <taxon>Pleurotaceae</taxon>
        <taxon>Pleurotus</taxon>
    </lineage>
</organism>
<dbReference type="AlphaFoldDB" id="A0A067NDV4"/>
<feature type="non-terminal residue" evidence="1">
    <location>
        <position position="59"/>
    </location>
</feature>
<feature type="non-terminal residue" evidence="1">
    <location>
        <position position="1"/>
    </location>
</feature>
<dbReference type="VEuPathDB" id="FungiDB:PLEOSDRAFT_1026345"/>
<dbReference type="EMBL" id="KL198014">
    <property type="protein sequence ID" value="KDQ22282.1"/>
    <property type="molecule type" value="Genomic_DNA"/>
</dbReference>
<proteinExistence type="predicted"/>
<dbReference type="OrthoDB" id="3004525at2759"/>
<evidence type="ECO:0000313" key="1">
    <source>
        <dbReference type="EMBL" id="KDQ22282.1"/>
    </source>
</evidence>
<dbReference type="InParanoid" id="A0A067NDV4"/>
<name>A0A067NDV4_PLEO1</name>
<evidence type="ECO:0000313" key="2">
    <source>
        <dbReference type="Proteomes" id="UP000027073"/>
    </source>
</evidence>
<reference evidence="2" key="1">
    <citation type="journal article" date="2014" name="Proc. Natl. Acad. Sci. U.S.A.">
        <title>Extensive sampling of basidiomycete genomes demonstrates inadequacy of the white-rot/brown-rot paradigm for wood decay fungi.</title>
        <authorList>
            <person name="Riley R."/>
            <person name="Salamov A.A."/>
            <person name="Brown D.W."/>
            <person name="Nagy L.G."/>
            <person name="Floudas D."/>
            <person name="Held B.W."/>
            <person name="Levasseur A."/>
            <person name="Lombard V."/>
            <person name="Morin E."/>
            <person name="Otillar R."/>
            <person name="Lindquist E.A."/>
            <person name="Sun H."/>
            <person name="LaButti K.M."/>
            <person name="Schmutz J."/>
            <person name="Jabbour D."/>
            <person name="Luo H."/>
            <person name="Baker S.E."/>
            <person name="Pisabarro A.G."/>
            <person name="Walton J.D."/>
            <person name="Blanchette R.A."/>
            <person name="Henrissat B."/>
            <person name="Martin F."/>
            <person name="Cullen D."/>
            <person name="Hibbett D.S."/>
            <person name="Grigoriev I.V."/>
        </authorList>
    </citation>
    <scope>NUCLEOTIDE SEQUENCE [LARGE SCALE GENOMIC DNA]</scope>
    <source>
        <strain evidence="2">PC15</strain>
    </source>
</reference>
<dbReference type="Proteomes" id="UP000027073">
    <property type="component" value="Unassembled WGS sequence"/>
</dbReference>
<gene>
    <name evidence="1" type="ORF">PLEOSDRAFT_1026345</name>
</gene>
<dbReference type="HOGENOM" id="CLU_161759_1_1_1"/>
<accession>A0A067NDV4</accession>
<evidence type="ECO:0008006" key="3">
    <source>
        <dbReference type="Google" id="ProtNLM"/>
    </source>
</evidence>
<protein>
    <recommendedName>
        <fullName evidence="3">CxC2-like cysteine cluster KDZ transposase-associated domain-containing protein</fullName>
    </recommendedName>
</protein>